<evidence type="ECO:0000256" key="1">
    <source>
        <dbReference type="SAM" id="MobiDB-lite"/>
    </source>
</evidence>
<dbReference type="PROSITE" id="PS51257">
    <property type="entry name" value="PROKAR_LIPOPROTEIN"/>
    <property type="match status" value="1"/>
</dbReference>
<keyword evidence="2" id="KW-1133">Transmembrane helix</keyword>
<dbReference type="Pfam" id="PF25021">
    <property type="entry name" value="TEN_NHL"/>
    <property type="match status" value="1"/>
</dbReference>
<keyword evidence="6" id="KW-1185">Reference proteome</keyword>
<dbReference type="EMBL" id="OOIL02000001">
    <property type="protein sequence ID" value="VFQ58539.1"/>
    <property type="molecule type" value="Genomic_DNA"/>
</dbReference>
<keyword evidence="2" id="KW-0812">Transmembrane</keyword>
<evidence type="ECO:0000256" key="2">
    <source>
        <dbReference type="SAM" id="Phobius"/>
    </source>
</evidence>
<dbReference type="Gene3D" id="2.120.10.30">
    <property type="entry name" value="TolB, C-terminal domain"/>
    <property type="match status" value="1"/>
</dbReference>
<proteinExistence type="predicted"/>
<dbReference type="Proteomes" id="UP000595140">
    <property type="component" value="Unassembled WGS sequence"/>
</dbReference>
<dbReference type="PANTHER" id="PTHR13833:SF78">
    <property type="entry name" value="POTASSIUM TRANSPORTER"/>
    <property type="match status" value="1"/>
</dbReference>
<dbReference type="SUPFAM" id="SSF63829">
    <property type="entry name" value="Calcium-dependent phosphotriesterase"/>
    <property type="match status" value="1"/>
</dbReference>
<feature type="compositionally biased region" description="Basic residues" evidence="1">
    <location>
        <begin position="368"/>
        <end position="386"/>
    </location>
</feature>
<sequence>MVMGKNGVLFVVVTLTLLLLGCSSSSSAAPPAAKIVGAVVTNVVSLFKLLWSLKSTTSPTPKPVVSSRSTMKFESGYTVETVFDGSKVGIEPFSVEVSPAGEVLILDYQNSNIYKTSSPLSRNSRPKLVVGSPEGYTGHVDGKLREAKLNHPKGFAVDDAGNIYVADTMNSAIRKISDSGVVTIAGGGKWARGVAHMDGPNEDAKFSSDFDLVYVGSSCSLLVIDRGNQAIREIQLHQDDCSDPHYHHRRHRHREDDDDDSNLHHLGIALLATAVFLGYMIALVQRRMAALFSSHSDLETPTRGILPPPSQYQLNAKPIRPPLIPPPAEDDDEYEKTGENLFVSIGRLFAAASASVFEIFGGMFSRSRPNKKSRPQQHHHHHHRLQHYPSYPNYDNPPVARPLQESYVIPREEEPPHLEPVDPTPRNSYSHTPLKDVERARHFKQSRPNATYSGWTGDPRQQQLQQQQQQHQQQHYYQQQQQQQQQQFQQLHRHQKHRAPSPQTYIEKSCETKEIVFGAVQEQDGRREAMVIKAVDYSDPAAFNRYNVRSRYNYNATYSHGYN</sequence>
<dbReference type="InterPro" id="IPR011042">
    <property type="entry name" value="6-blade_b-propeller_TolB-like"/>
</dbReference>
<evidence type="ECO:0000256" key="3">
    <source>
        <dbReference type="SAM" id="SignalP"/>
    </source>
</evidence>
<evidence type="ECO:0000313" key="6">
    <source>
        <dbReference type="Proteomes" id="UP000595140"/>
    </source>
</evidence>
<feature type="region of interest" description="Disordered" evidence="1">
    <location>
        <begin position="438"/>
        <end position="503"/>
    </location>
</feature>
<organism evidence="5 6">
    <name type="scientific">Cuscuta campestris</name>
    <dbReference type="NCBI Taxonomy" id="132261"/>
    <lineage>
        <taxon>Eukaryota</taxon>
        <taxon>Viridiplantae</taxon>
        <taxon>Streptophyta</taxon>
        <taxon>Embryophyta</taxon>
        <taxon>Tracheophyta</taxon>
        <taxon>Spermatophyta</taxon>
        <taxon>Magnoliopsida</taxon>
        <taxon>eudicotyledons</taxon>
        <taxon>Gunneridae</taxon>
        <taxon>Pentapetalae</taxon>
        <taxon>asterids</taxon>
        <taxon>lamiids</taxon>
        <taxon>Solanales</taxon>
        <taxon>Convolvulaceae</taxon>
        <taxon>Cuscuteae</taxon>
        <taxon>Cuscuta</taxon>
        <taxon>Cuscuta subgen. Grammica</taxon>
        <taxon>Cuscuta sect. Cleistogrammica</taxon>
    </lineage>
</organism>
<feature type="domain" description="Teneurin NHL" evidence="4">
    <location>
        <begin position="142"/>
        <end position="183"/>
    </location>
</feature>
<name>A0A484K6Z1_9ASTE</name>
<feature type="region of interest" description="Disordered" evidence="1">
    <location>
        <begin position="298"/>
        <end position="335"/>
    </location>
</feature>
<evidence type="ECO:0000313" key="5">
    <source>
        <dbReference type="EMBL" id="VFQ58539.1"/>
    </source>
</evidence>
<accession>A0A484K6Z1</accession>
<dbReference type="AlphaFoldDB" id="A0A484K6Z1"/>
<evidence type="ECO:0000259" key="4">
    <source>
        <dbReference type="Pfam" id="PF25021"/>
    </source>
</evidence>
<reference evidence="5 6" key="1">
    <citation type="submission" date="2018-04" db="EMBL/GenBank/DDBJ databases">
        <authorList>
            <person name="Vogel A."/>
        </authorList>
    </citation>
    <scope>NUCLEOTIDE SEQUENCE [LARGE SCALE GENOMIC DNA]</scope>
</reference>
<feature type="region of interest" description="Disordered" evidence="1">
    <location>
        <begin position="413"/>
        <end position="432"/>
    </location>
</feature>
<feature type="signal peptide" evidence="3">
    <location>
        <begin position="1"/>
        <end position="28"/>
    </location>
</feature>
<feature type="compositionally biased region" description="Low complexity" evidence="1">
    <location>
        <begin position="460"/>
        <end position="490"/>
    </location>
</feature>
<feature type="transmembrane region" description="Helical" evidence="2">
    <location>
        <begin position="263"/>
        <end position="284"/>
    </location>
</feature>
<protein>
    <recommendedName>
        <fullName evidence="4">Teneurin NHL domain-containing protein</fullName>
    </recommendedName>
</protein>
<keyword evidence="2" id="KW-0472">Membrane</keyword>
<gene>
    <name evidence="5" type="ORF">CCAM_LOCUS315</name>
</gene>
<feature type="region of interest" description="Disordered" evidence="1">
    <location>
        <begin position="367"/>
        <end position="401"/>
    </location>
</feature>
<dbReference type="OrthoDB" id="342730at2759"/>
<feature type="chain" id="PRO_5019775908" description="Teneurin NHL domain-containing protein" evidence="3">
    <location>
        <begin position="29"/>
        <end position="563"/>
    </location>
</feature>
<dbReference type="PANTHER" id="PTHR13833">
    <property type="match status" value="1"/>
</dbReference>
<keyword evidence="3" id="KW-0732">Signal</keyword>
<dbReference type="InterPro" id="IPR056822">
    <property type="entry name" value="TEN_NHL"/>
</dbReference>